<feature type="non-terminal residue" evidence="2">
    <location>
        <position position="1"/>
    </location>
</feature>
<dbReference type="Proteomes" id="UP001194696">
    <property type="component" value="Unassembled WGS sequence"/>
</dbReference>
<accession>A0ABQ7JHU6</accession>
<protein>
    <submittedName>
        <fullName evidence="2">Uncharacterized protein</fullName>
    </submittedName>
</protein>
<feature type="region of interest" description="Disordered" evidence="1">
    <location>
        <begin position="1"/>
        <end position="30"/>
    </location>
</feature>
<evidence type="ECO:0000313" key="3">
    <source>
        <dbReference type="Proteomes" id="UP001194696"/>
    </source>
</evidence>
<sequence length="102" mass="11530">FQNRIPFHHLNKNQETKNQETKNQETKNQEIKNQEFKATKIPISELLLVPLDGSPYLQYAFCCLYDIAAAATARTAVARTTSPLVKVMPATPSTTMTYGREN</sequence>
<evidence type="ECO:0000313" key="2">
    <source>
        <dbReference type="EMBL" id="KAG0271927.1"/>
    </source>
</evidence>
<feature type="compositionally biased region" description="Basic and acidic residues" evidence="1">
    <location>
        <begin position="12"/>
        <end position="30"/>
    </location>
</feature>
<name>A0ABQ7JHU6_9FUNG</name>
<dbReference type="EMBL" id="JAAAIM010002618">
    <property type="protein sequence ID" value="KAG0271927.1"/>
    <property type="molecule type" value="Genomic_DNA"/>
</dbReference>
<evidence type="ECO:0000256" key="1">
    <source>
        <dbReference type="SAM" id="MobiDB-lite"/>
    </source>
</evidence>
<feature type="compositionally biased region" description="Basic residues" evidence="1">
    <location>
        <begin position="1"/>
        <end position="11"/>
    </location>
</feature>
<organism evidence="2 3">
    <name type="scientific">Linnemannia gamsii</name>
    <dbReference type="NCBI Taxonomy" id="64522"/>
    <lineage>
        <taxon>Eukaryota</taxon>
        <taxon>Fungi</taxon>
        <taxon>Fungi incertae sedis</taxon>
        <taxon>Mucoromycota</taxon>
        <taxon>Mortierellomycotina</taxon>
        <taxon>Mortierellomycetes</taxon>
        <taxon>Mortierellales</taxon>
        <taxon>Mortierellaceae</taxon>
        <taxon>Linnemannia</taxon>
    </lineage>
</organism>
<keyword evidence="3" id="KW-1185">Reference proteome</keyword>
<reference evidence="2 3" key="1">
    <citation type="journal article" date="2020" name="Fungal Divers.">
        <title>Resolving the Mortierellaceae phylogeny through synthesis of multi-gene phylogenetics and phylogenomics.</title>
        <authorList>
            <person name="Vandepol N."/>
            <person name="Liber J."/>
            <person name="Desiro A."/>
            <person name="Na H."/>
            <person name="Kennedy M."/>
            <person name="Barry K."/>
            <person name="Grigoriev I.V."/>
            <person name="Miller A.N."/>
            <person name="O'Donnell K."/>
            <person name="Stajich J.E."/>
            <person name="Bonito G."/>
        </authorList>
    </citation>
    <scope>NUCLEOTIDE SEQUENCE [LARGE SCALE GENOMIC DNA]</scope>
    <source>
        <strain evidence="2 3">AD045</strain>
    </source>
</reference>
<comment type="caution">
    <text evidence="2">The sequence shown here is derived from an EMBL/GenBank/DDBJ whole genome shotgun (WGS) entry which is preliminary data.</text>
</comment>
<gene>
    <name evidence="2" type="ORF">BGZ96_005561</name>
</gene>
<proteinExistence type="predicted"/>